<dbReference type="EMBL" id="KQ422516">
    <property type="protein sequence ID" value="KOF74745.1"/>
    <property type="molecule type" value="Genomic_DNA"/>
</dbReference>
<dbReference type="AlphaFoldDB" id="A0A0L8GDX3"/>
<dbReference type="Gene3D" id="6.10.140.200">
    <property type="match status" value="1"/>
</dbReference>
<protein>
    <recommendedName>
        <fullName evidence="6">Mediator of RNA polymerase II transcription subunit 7</fullName>
    </recommendedName>
</protein>
<dbReference type="KEGG" id="obi:106877723"/>
<keyword evidence="5 6" id="KW-0539">Nucleus</keyword>
<reference evidence="7" key="1">
    <citation type="submission" date="2015-07" db="EMBL/GenBank/DDBJ databases">
        <title>MeaNS - Measles Nucleotide Surveillance Program.</title>
        <authorList>
            <person name="Tran T."/>
            <person name="Druce J."/>
        </authorList>
    </citation>
    <scope>NUCLEOTIDE SEQUENCE</scope>
    <source>
        <strain evidence="7">UCB-OBI-ISO-001</strain>
        <tissue evidence="7">Gonad</tissue>
    </source>
</reference>
<evidence type="ECO:0000256" key="2">
    <source>
        <dbReference type="ARBA" id="ARBA00009994"/>
    </source>
</evidence>
<evidence type="ECO:0000256" key="6">
    <source>
        <dbReference type="RuleBase" id="RU364060"/>
    </source>
</evidence>
<evidence type="ECO:0000313" key="7">
    <source>
        <dbReference type="EMBL" id="KOF74745.1"/>
    </source>
</evidence>
<dbReference type="InterPro" id="IPR009244">
    <property type="entry name" value="Mediatior_Med7"/>
</dbReference>
<comment type="function">
    <text evidence="6">Component of the Mediator complex, a coactivator involved in the regulated transcription of nearly all RNA polymerase II-dependent genes. Mediator functions as a bridge to convey information from gene-specific regulatory proteins to the basal RNA polymerase II transcription machinery.</text>
</comment>
<name>A0A0L8GDX3_OCTBM</name>
<dbReference type="STRING" id="37653.A0A0L8GDX3"/>
<dbReference type="OMA" id="IHDSYSM"/>
<dbReference type="SUPFAM" id="SSF140718">
    <property type="entry name" value="Mediator hinge subcomplex-like"/>
    <property type="match status" value="1"/>
</dbReference>
<evidence type="ECO:0000256" key="1">
    <source>
        <dbReference type="ARBA" id="ARBA00004123"/>
    </source>
</evidence>
<accession>A0A0L8GDX3</accession>
<comment type="subcellular location">
    <subcellularLocation>
        <location evidence="1 6">Nucleus</location>
    </subcellularLocation>
</comment>
<dbReference type="PANTHER" id="PTHR21428:SF11">
    <property type="entry name" value="MEDIATOR OF RNA POLYMERASE II TRANSCRIPTION SUBUNIT 7"/>
    <property type="match status" value="1"/>
</dbReference>
<dbReference type="InterPro" id="IPR044888">
    <property type="entry name" value="Mediatior_Med7_sf"/>
</dbReference>
<comment type="subunit">
    <text evidence="6">Component of the Mediator complex.</text>
</comment>
<proteinExistence type="inferred from homology"/>
<dbReference type="PANTHER" id="PTHR21428">
    <property type="entry name" value="MEDIATOR OF RNA POLYMERASE II TRANSCRIPTION SUBUNIT 7"/>
    <property type="match status" value="1"/>
</dbReference>
<organism evidence="7">
    <name type="scientific">Octopus bimaculoides</name>
    <name type="common">California two-spotted octopus</name>
    <dbReference type="NCBI Taxonomy" id="37653"/>
    <lineage>
        <taxon>Eukaryota</taxon>
        <taxon>Metazoa</taxon>
        <taxon>Spiralia</taxon>
        <taxon>Lophotrochozoa</taxon>
        <taxon>Mollusca</taxon>
        <taxon>Cephalopoda</taxon>
        <taxon>Coleoidea</taxon>
        <taxon>Octopodiformes</taxon>
        <taxon>Octopoda</taxon>
        <taxon>Incirrata</taxon>
        <taxon>Octopodidae</taxon>
        <taxon>Octopus</taxon>
    </lineage>
</organism>
<evidence type="ECO:0000256" key="4">
    <source>
        <dbReference type="ARBA" id="ARBA00023163"/>
    </source>
</evidence>
<evidence type="ECO:0000256" key="3">
    <source>
        <dbReference type="ARBA" id="ARBA00023015"/>
    </source>
</evidence>
<dbReference type="InterPro" id="IPR037212">
    <property type="entry name" value="Med7/Med21-like"/>
</dbReference>
<sequence length="219" mass="25518">MSEQQGVSSFPLPPMQYISLYTDDHIKRGRVPQPPPPIQDSYMMFGVPFNADDAIIRPLETQGFRRLYPQNYDHKRELKKLNHSILINFLDLLDILIRAPDSPKRTEKLDDMNLLFIHMHHLINEFRPHQARETLRMMMEYQKRQRLEIADKFQKHLDGVKELILKSLQALPDADAMECKAMTSSEILQAKDKSESKPMDIEPCDGLDKIMCDIVDNLS</sequence>
<keyword evidence="4 6" id="KW-0804">Transcription</keyword>
<dbReference type="GO" id="GO:0003712">
    <property type="term" value="F:transcription coregulator activity"/>
    <property type="evidence" value="ECO:0007669"/>
    <property type="project" value="InterPro"/>
</dbReference>
<evidence type="ECO:0000256" key="5">
    <source>
        <dbReference type="ARBA" id="ARBA00023242"/>
    </source>
</evidence>
<dbReference type="OrthoDB" id="10253553at2759"/>
<keyword evidence="6" id="KW-0010">Activator</keyword>
<dbReference type="GO" id="GO:0006357">
    <property type="term" value="P:regulation of transcription by RNA polymerase II"/>
    <property type="evidence" value="ECO:0007669"/>
    <property type="project" value="InterPro"/>
</dbReference>
<keyword evidence="3 6" id="KW-0805">Transcription regulation</keyword>
<gene>
    <name evidence="7" type="ORF">OCBIM_22035697mg</name>
</gene>
<dbReference type="GO" id="GO:0070847">
    <property type="term" value="C:core mediator complex"/>
    <property type="evidence" value="ECO:0007669"/>
    <property type="project" value="TreeGrafter"/>
</dbReference>
<dbReference type="Pfam" id="PF05983">
    <property type="entry name" value="Med7"/>
    <property type="match status" value="1"/>
</dbReference>
<comment type="similarity">
    <text evidence="2 6">Belongs to the Mediator complex subunit 7 family.</text>
</comment>
<dbReference type="GO" id="GO:0016592">
    <property type="term" value="C:mediator complex"/>
    <property type="evidence" value="ECO:0007669"/>
    <property type="project" value="InterPro"/>
</dbReference>